<proteinExistence type="predicted"/>
<feature type="compositionally biased region" description="Pro residues" evidence="1">
    <location>
        <begin position="1"/>
        <end position="14"/>
    </location>
</feature>
<feature type="region of interest" description="Disordered" evidence="1">
    <location>
        <begin position="1"/>
        <end position="36"/>
    </location>
</feature>
<accession>A0A8D8CWB4</accession>
<reference evidence="2" key="1">
    <citation type="submission" date="2021-05" db="EMBL/GenBank/DDBJ databases">
        <authorList>
            <person name="Alioto T."/>
            <person name="Alioto T."/>
            <person name="Gomez Garrido J."/>
        </authorList>
    </citation>
    <scope>NUCLEOTIDE SEQUENCE</scope>
</reference>
<evidence type="ECO:0000256" key="1">
    <source>
        <dbReference type="SAM" id="MobiDB-lite"/>
    </source>
</evidence>
<organism evidence="2">
    <name type="scientific">Culex pipiens</name>
    <name type="common">House mosquito</name>
    <dbReference type="NCBI Taxonomy" id="7175"/>
    <lineage>
        <taxon>Eukaryota</taxon>
        <taxon>Metazoa</taxon>
        <taxon>Ecdysozoa</taxon>
        <taxon>Arthropoda</taxon>
        <taxon>Hexapoda</taxon>
        <taxon>Insecta</taxon>
        <taxon>Pterygota</taxon>
        <taxon>Neoptera</taxon>
        <taxon>Endopterygota</taxon>
        <taxon>Diptera</taxon>
        <taxon>Nematocera</taxon>
        <taxon>Culicoidea</taxon>
        <taxon>Culicidae</taxon>
        <taxon>Culicinae</taxon>
        <taxon>Culicini</taxon>
        <taxon>Culex</taxon>
        <taxon>Culex</taxon>
    </lineage>
</organism>
<dbReference type="AlphaFoldDB" id="A0A8D8CWB4"/>
<name>A0A8D8CWB4_CULPI</name>
<evidence type="ECO:0000313" key="2">
    <source>
        <dbReference type="EMBL" id="CAG6500478.1"/>
    </source>
</evidence>
<dbReference type="EMBL" id="HBUE01140515">
    <property type="protein sequence ID" value="CAG6500478.1"/>
    <property type="molecule type" value="Transcribed_RNA"/>
</dbReference>
<sequence>MQCEPGPWPVPFPRTKPNAVEGGSWHGSPQNKTRPQRIETIESVRRHSATVRPTEASLCADCNETTLSSSRQKEPTNMDSLRPDHLDVRTFSRHATIQTQCFSKQQ</sequence>
<protein>
    <submittedName>
        <fullName evidence="2">(northern house mosquito) hypothetical protein</fullName>
    </submittedName>
</protein>